<dbReference type="GO" id="GO:0034353">
    <property type="term" value="F:mRNA 5'-diphosphatase activity"/>
    <property type="evidence" value="ECO:0007669"/>
    <property type="project" value="TreeGrafter"/>
</dbReference>
<dbReference type="GO" id="GO:0004518">
    <property type="term" value="F:nuclease activity"/>
    <property type="evidence" value="ECO:0007669"/>
    <property type="project" value="UniProtKB-KW"/>
</dbReference>
<dbReference type="EMBL" id="MU865346">
    <property type="protein sequence ID" value="KAK4226527.1"/>
    <property type="molecule type" value="Genomic_DNA"/>
</dbReference>
<keyword evidence="11" id="KW-1185">Reference proteome</keyword>
<reference evidence="10" key="2">
    <citation type="submission" date="2023-05" db="EMBL/GenBank/DDBJ databases">
        <authorList>
            <consortium name="Lawrence Berkeley National Laboratory"/>
            <person name="Steindorff A."/>
            <person name="Hensen N."/>
            <person name="Bonometti L."/>
            <person name="Westerberg I."/>
            <person name="Brannstrom I.O."/>
            <person name="Guillou S."/>
            <person name="Cros-Aarteil S."/>
            <person name="Calhoun S."/>
            <person name="Haridas S."/>
            <person name="Kuo A."/>
            <person name="Mondo S."/>
            <person name="Pangilinan J."/>
            <person name="Riley R."/>
            <person name="Labutti K."/>
            <person name="Andreopoulos B."/>
            <person name="Lipzen A."/>
            <person name="Chen C."/>
            <person name="Yanf M."/>
            <person name="Daum C."/>
            <person name="Ng V."/>
            <person name="Clum A."/>
            <person name="Ohm R."/>
            <person name="Martin F."/>
            <person name="Silar P."/>
            <person name="Natvig D."/>
            <person name="Lalanne C."/>
            <person name="Gautier V."/>
            <person name="Ament-Velasquez S.L."/>
            <person name="Kruys A."/>
            <person name="Hutchinson M.I."/>
            <person name="Powell A.J."/>
            <person name="Barry K."/>
            <person name="Miller A.N."/>
            <person name="Grigoriev I.V."/>
            <person name="Debuchy R."/>
            <person name="Gladieux P."/>
            <person name="Thoren M.H."/>
            <person name="Johannesson H."/>
        </authorList>
    </citation>
    <scope>NUCLEOTIDE SEQUENCE</scope>
    <source>
        <strain evidence="10">CBS 990.96</strain>
    </source>
</reference>
<accession>A0AAN7BNE0</accession>
<organism evidence="10 11">
    <name type="scientific">Podospora fimiseda</name>
    <dbReference type="NCBI Taxonomy" id="252190"/>
    <lineage>
        <taxon>Eukaryota</taxon>
        <taxon>Fungi</taxon>
        <taxon>Dikarya</taxon>
        <taxon>Ascomycota</taxon>
        <taxon>Pezizomycotina</taxon>
        <taxon>Sordariomycetes</taxon>
        <taxon>Sordariomycetidae</taxon>
        <taxon>Sordariales</taxon>
        <taxon>Podosporaceae</taxon>
        <taxon>Podospora</taxon>
    </lineage>
</organism>
<keyword evidence="7" id="KW-0694">RNA-binding</keyword>
<keyword evidence="7" id="KW-0378">Hydrolase</keyword>
<gene>
    <name evidence="10" type="ORF">QBC38DRAFT_480332</name>
</gene>
<keyword evidence="7" id="KW-0540">Nuclease</keyword>
<evidence type="ECO:0000256" key="7">
    <source>
        <dbReference type="RuleBase" id="RU367113"/>
    </source>
</evidence>
<dbReference type="PANTHER" id="PTHR12395:SF9">
    <property type="entry name" value="DECAPPING AND EXORIBONUCLEASE PROTEIN"/>
    <property type="match status" value="1"/>
</dbReference>
<dbReference type="AlphaFoldDB" id="A0AAN7BNE0"/>
<reference evidence="10" key="1">
    <citation type="journal article" date="2023" name="Mol. Phylogenet. Evol.">
        <title>Genome-scale phylogeny and comparative genomics of the fungal order Sordariales.</title>
        <authorList>
            <person name="Hensen N."/>
            <person name="Bonometti L."/>
            <person name="Westerberg I."/>
            <person name="Brannstrom I.O."/>
            <person name="Guillou S."/>
            <person name="Cros-Aarteil S."/>
            <person name="Calhoun S."/>
            <person name="Haridas S."/>
            <person name="Kuo A."/>
            <person name="Mondo S."/>
            <person name="Pangilinan J."/>
            <person name="Riley R."/>
            <person name="LaButti K."/>
            <person name="Andreopoulos B."/>
            <person name="Lipzen A."/>
            <person name="Chen C."/>
            <person name="Yan M."/>
            <person name="Daum C."/>
            <person name="Ng V."/>
            <person name="Clum A."/>
            <person name="Steindorff A."/>
            <person name="Ohm R.A."/>
            <person name="Martin F."/>
            <person name="Silar P."/>
            <person name="Natvig D.O."/>
            <person name="Lalanne C."/>
            <person name="Gautier V."/>
            <person name="Ament-Velasquez S.L."/>
            <person name="Kruys A."/>
            <person name="Hutchinson M.I."/>
            <person name="Powell A.J."/>
            <person name="Barry K."/>
            <person name="Miller A.N."/>
            <person name="Grigoriev I.V."/>
            <person name="Debuchy R."/>
            <person name="Gladieux P."/>
            <person name="Hiltunen Thoren M."/>
            <person name="Johannesson H."/>
        </authorList>
    </citation>
    <scope>NUCLEOTIDE SEQUENCE</scope>
    <source>
        <strain evidence="10">CBS 990.96</strain>
    </source>
</reference>
<comment type="subcellular location">
    <subcellularLocation>
        <location evidence="7">Nucleus</location>
    </subcellularLocation>
</comment>
<comment type="catalytic activity">
    <reaction evidence="4">
        <text>a 5'-end triphospho-ribonucleoside in mRNA + H2O = a 5'-end phospho-ribonucleoside in mRNA + diphosphate + H(+)</text>
        <dbReference type="Rhea" id="RHEA:78683"/>
        <dbReference type="Rhea" id="RHEA-COMP:15692"/>
        <dbReference type="Rhea" id="RHEA-COMP:17164"/>
        <dbReference type="ChEBI" id="CHEBI:15377"/>
        <dbReference type="ChEBI" id="CHEBI:15378"/>
        <dbReference type="ChEBI" id="CHEBI:33019"/>
        <dbReference type="ChEBI" id="CHEBI:138282"/>
        <dbReference type="ChEBI" id="CHEBI:167618"/>
    </reaction>
    <physiologicalReaction direction="left-to-right" evidence="4">
        <dbReference type="Rhea" id="RHEA:78684"/>
    </physiologicalReaction>
</comment>
<dbReference type="GO" id="GO:0000166">
    <property type="term" value="F:nucleotide binding"/>
    <property type="evidence" value="ECO:0007669"/>
    <property type="project" value="UniProtKB-KW"/>
</dbReference>
<dbReference type="GO" id="GO:0005829">
    <property type="term" value="C:cytosol"/>
    <property type="evidence" value="ECO:0007669"/>
    <property type="project" value="TreeGrafter"/>
</dbReference>
<comment type="similarity">
    <text evidence="2 7">Belongs to the DXO/Dom3Z family.</text>
</comment>
<feature type="region of interest" description="Disordered" evidence="8">
    <location>
        <begin position="181"/>
        <end position="215"/>
    </location>
</feature>
<evidence type="ECO:0000256" key="3">
    <source>
        <dbReference type="ARBA" id="ARBA00044676"/>
    </source>
</evidence>
<comment type="cofactor">
    <cofactor evidence="1 7">
        <name>a divalent metal cation</name>
        <dbReference type="ChEBI" id="CHEBI:60240"/>
    </cofactor>
</comment>
<sequence length="435" mass="51148">MISGPPRINLRSVLVRFPFLKTHQYSILNLNHSTLLGRVKMAATFPVGVNPSMPKGDSRFKPPIEFACFSYDKDHQFRLDDSSLKWYYPPQGDLYGLDLSRGFETFDKHDDSVDEHLVSLLKTIADHEEKTGKQIDAEFVTWRGMMTKIMAAPYDDEGFEMNATLYRDCIFIEENHSFKVKNQQEQNNRQRTSNNNNNQRRNYQNNNNNNNPPPEVMQFWGYKFETLCTLPRPWGEVSRDYIESRDSLPVSNKEQYCSVVRTGIDNDKHKIVLGGEVDCIWDSRKSSSKNNWVELKTSVEMRNNTNDEFFFMKRKMFKFWIQSFLLGVPKIAVGFRDRNGFLKRVQEFETESLPGLAMRDNRVEWRMDGCVDFLERFLSWLKETINDGVWRIRRQKGAKEIEVWRVEEAGHGEILTDEFMNWRIKLEMKGMEGQS</sequence>
<comment type="function">
    <text evidence="5">Decapping enzyme for NAD-capped RNAs: specifically hydrolyzes the nicotinamide adenine dinucleotide (NAD) cap from a subset of RNAs by removing the entire NAD moiety from the 5'-end of an NAD-capped RNA. The NAD-cap is present at the 5'-end of some RNAs and snoRNAs. In contrast to the canonical 5'-end N7 methylguanosine (m7G) cap, the NAD cap promotes mRNA decay. Also acts as a non-canonical decapping enzyme that removes the entire cap structure of m7G capped or incompletely capped RNAs. Has decapping activity toward incomplete 5'-end m7G cap mRNAs such as unmethylated 5'-end-capped RNA (cap0), while it has no activity toward 2'-O-ribose methylated m7G cap (cap1). Also possesses RNA 5'-pyrophosphohydrolase activity by hydrolyzing the 5'-end triphosphate to release pyrophosphates. Stimulates exoribonuclease activity of Rat1, allowing it to degrade RNAs with stable secondary structure more effectively.</text>
</comment>
<dbReference type="Proteomes" id="UP001301958">
    <property type="component" value="Unassembled WGS sequence"/>
</dbReference>
<evidence type="ECO:0000256" key="6">
    <source>
        <dbReference type="ARBA" id="ARBA00048124"/>
    </source>
</evidence>
<dbReference type="GO" id="GO:0003723">
    <property type="term" value="F:RNA binding"/>
    <property type="evidence" value="ECO:0007669"/>
    <property type="project" value="UniProtKB-KW"/>
</dbReference>
<evidence type="ECO:0000256" key="8">
    <source>
        <dbReference type="SAM" id="MobiDB-lite"/>
    </source>
</evidence>
<comment type="caution">
    <text evidence="10">The sequence shown here is derived from an EMBL/GenBank/DDBJ whole genome shotgun (WGS) entry which is preliminary data.</text>
</comment>
<name>A0AAN7BNE0_9PEZI</name>
<dbReference type="PANTHER" id="PTHR12395">
    <property type="entry name" value="DOM-3 RELATED"/>
    <property type="match status" value="1"/>
</dbReference>
<evidence type="ECO:0000313" key="11">
    <source>
        <dbReference type="Proteomes" id="UP001301958"/>
    </source>
</evidence>
<comment type="catalytic activity">
    <reaction evidence="3">
        <text>a 5'-end (N(7)-methyl 5'-triphosphoguanosine)-ribonucleoside-ribonucleotide in mRNA + H2O = a (N(7)-methyl 5'-triphosphoguanosine)-nucleoside + a 5'-end phospho-ribonucleoside in mRNA + H(+)</text>
        <dbReference type="Rhea" id="RHEA:66928"/>
        <dbReference type="Rhea" id="RHEA-COMP:15692"/>
        <dbReference type="Rhea" id="RHEA-COMP:17313"/>
        <dbReference type="ChEBI" id="CHEBI:15377"/>
        <dbReference type="ChEBI" id="CHEBI:15378"/>
        <dbReference type="ChEBI" id="CHEBI:138282"/>
        <dbReference type="ChEBI" id="CHEBI:172876"/>
        <dbReference type="ChEBI" id="CHEBI:172877"/>
    </reaction>
    <physiologicalReaction direction="left-to-right" evidence="3">
        <dbReference type="Rhea" id="RHEA:66929"/>
    </physiologicalReaction>
</comment>
<dbReference type="GO" id="GO:0110155">
    <property type="term" value="P:NAD-cap decapping"/>
    <property type="evidence" value="ECO:0007669"/>
    <property type="project" value="TreeGrafter"/>
</dbReference>
<comment type="catalytic activity">
    <reaction evidence="6">
        <text>a 5'-end NAD(+)-phospho-ribonucleoside in mRNA + H2O = a 5'-end phospho-ribonucleoside in mRNA + NAD(+) + H(+)</text>
        <dbReference type="Rhea" id="RHEA:60880"/>
        <dbReference type="Rhea" id="RHEA-COMP:15692"/>
        <dbReference type="Rhea" id="RHEA-COMP:15698"/>
        <dbReference type="ChEBI" id="CHEBI:15377"/>
        <dbReference type="ChEBI" id="CHEBI:15378"/>
        <dbReference type="ChEBI" id="CHEBI:57540"/>
        <dbReference type="ChEBI" id="CHEBI:138282"/>
        <dbReference type="ChEBI" id="CHEBI:144029"/>
    </reaction>
    <physiologicalReaction direction="left-to-right" evidence="6">
        <dbReference type="Rhea" id="RHEA:60881"/>
    </physiologicalReaction>
</comment>
<dbReference type="EC" id="3.6.1.-" evidence="7"/>
<dbReference type="Pfam" id="PF08652">
    <property type="entry name" value="RAI1"/>
    <property type="match status" value="1"/>
</dbReference>
<evidence type="ECO:0000256" key="1">
    <source>
        <dbReference type="ARBA" id="ARBA00001968"/>
    </source>
</evidence>
<feature type="domain" description="RAI1-like" evidence="9">
    <location>
        <begin position="61"/>
        <end position="419"/>
    </location>
</feature>
<keyword evidence="7" id="KW-0539">Nucleus</keyword>
<keyword evidence="7" id="KW-0479">Metal-binding</keyword>
<evidence type="ECO:0000256" key="2">
    <source>
        <dbReference type="ARBA" id="ARBA00006562"/>
    </source>
</evidence>
<dbReference type="GO" id="GO:0000956">
    <property type="term" value="P:nuclear-transcribed mRNA catabolic process"/>
    <property type="evidence" value="ECO:0007669"/>
    <property type="project" value="TreeGrafter"/>
</dbReference>
<evidence type="ECO:0000256" key="4">
    <source>
        <dbReference type="ARBA" id="ARBA00044692"/>
    </source>
</evidence>
<dbReference type="InterPro" id="IPR013961">
    <property type="entry name" value="RAI1"/>
</dbReference>
<dbReference type="GO" id="GO:0046872">
    <property type="term" value="F:metal ion binding"/>
    <property type="evidence" value="ECO:0007669"/>
    <property type="project" value="UniProtKB-KW"/>
</dbReference>
<evidence type="ECO:0000259" key="9">
    <source>
        <dbReference type="Pfam" id="PF08652"/>
    </source>
</evidence>
<dbReference type="InterPro" id="IPR039039">
    <property type="entry name" value="RAI1-like_fam"/>
</dbReference>
<evidence type="ECO:0000313" key="10">
    <source>
        <dbReference type="EMBL" id="KAK4226527.1"/>
    </source>
</evidence>
<evidence type="ECO:0000256" key="5">
    <source>
        <dbReference type="ARBA" id="ARBA00046211"/>
    </source>
</evidence>
<dbReference type="GO" id="GO:0005634">
    <property type="term" value="C:nucleus"/>
    <property type="evidence" value="ECO:0007669"/>
    <property type="project" value="UniProtKB-SubCell"/>
</dbReference>
<proteinExistence type="inferred from homology"/>
<keyword evidence="7" id="KW-0547">Nucleotide-binding</keyword>
<protein>
    <recommendedName>
        <fullName evidence="7">Decapping nuclease</fullName>
        <ecNumber evidence="7">3.6.1.-</ecNumber>
    </recommendedName>
</protein>
<feature type="compositionally biased region" description="Low complexity" evidence="8">
    <location>
        <begin position="183"/>
        <end position="210"/>
    </location>
</feature>